<gene>
    <name evidence="1" type="ORF">IFR04_011105</name>
</gene>
<evidence type="ECO:0000313" key="2">
    <source>
        <dbReference type="Proteomes" id="UP000664132"/>
    </source>
</evidence>
<accession>A0A8H7TA29</accession>
<comment type="caution">
    <text evidence="1">The sequence shown here is derived from an EMBL/GenBank/DDBJ whole genome shotgun (WGS) entry which is preliminary data.</text>
</comment>
<dbReference type="OrthoDB" id="5430054at2759"/>
<organism evidence="1 2">
    <name type="scientific">Cadophora malorum</name>
    <dbReference type="NCBI Taxonomy" id="108018"/>
    <lineage>
        <taxon>Eukaryota</taxon>
        <taxon>Fungi</taxon>
        <taxon>Dikarya</taxon>
        <taxon>Ascomycota</taxon>
        <taxon>Pezizomycotina</taxon>
        <taxon>Leotiomycetes</taxon>
        <taxon>Helotiales</taxon>
        <taxon>Ploettnerulaceae</taxon>
        <taxon>Cadophora</taxon>
    </lineage>
</organism>
<reference evidence="1" key="1">
    <citation type="submission" date="2021-02" db="EMBL/GenBank/DDBJ databases">
        <title>Genome sequence Cadophora malorum strain M34.</title>
        <authorList>
            <person name="Stefanovic E."/>
            <person name="Vu D."/>
            <person name="Scully C."/>
            <person name="Dijksterhuis J."/>
            <person name="Roader J."/>
            <person name="Houbraken J."/>
        </authorList>
    </citation>
    <scope>NUCLEOTIDE SEQUENCE</scope>
    <source>
        <strain evidence="1">M34</strain>
    </source>
</reference>
<dbReference type="Proteomes" id="UP000664132">
    <property type="component" value="Unassembled WGS sequence"/>
</dbReference>
<sequence>MAGRLGPIALSSRGFEAEELMRQESATQLEVKYNKELDAEKQKHAEETALLRKDVDAFSQAVLHRDKLLAMSDKEMKVKFSDLAQDIETIARGNWKQENTQWTSEIMKSLSTNQRLLGKHIIQNCIWMALNEHLFISPSRVLGAEGRALEEQWWKNCGSSEDRYPYFTSL</sequence>
<keyword evidence="2" id="KW-1185">Reference proteome</keyword>
<proteinExistence type="predicted"/>
<protein>
    <submittedName>
        <fullName evidence="1">Uncharacterized protein</fullName>
    </submittedName>
</protein>
<dbReference type="EMBL" id="JAFJYH010000209">
    <property type="protein sequence ID" value="KAG4415741.1"/>
    <property type="molecule type" value="Genomic_DNA"/>
</dbReference>
<evidence type="ECO:0000313" key="1">
    <source>
        <dbReference type="EMBL" id="KAG4415741.1"/>
    </source>
</evidence>
<dbReference type="AlphaFoldDB" id="A0A8H7TA29"/>
<name>A0A8H7TA29_9HELO</name>